<sequence>MSSARFIHIDGSNTNPITIRSVGGRLLRVILNTNGATLTLKDGPSEVIGIIATDAPEGTFNYGVYCDNSIVVQASGAIDATIVFSD</sequence>
<name>A0A6J5SAP3_9CAUD</name>
<dbReference type="EMBL" id="LR797263">
    <property type="protein sequence ID" value="CAB4198734.1"/>
    <property type="molecule type" value="Genomic_DNA"/>
</dbReference>
<proteinExistence type="predicted"/>
<evidence type="ECO:0000313" key="2">
    <source>
        <dbReference type="EMBL" id="CAB4181374.1"/>
    </source>
</evidence>
<evidence type="ECO:0000313" key="4">
    <source>
        <dbReference type="EMBL" id="CAB4210699.1"/>
    </source>
</evidence>
<evidence type="ECO:0000313" key="1">
    <source>
        <dbReference type="EMBL" id="CAB4176418.1"/>
    </source>
</evidence>
<evidence type="ECO:0000313" key="5">
    <source>
        <dbReference type="EMBL" id="CAB5227559.1"/>
    </source>
</evidence>
<gene>
    <name evidence="2" type="ORF">UFOVP1075_33</name>
    <name evidence="3" type="ORF">UFOVP1312_25</name>
    <name evidence="4" type="ORF">UFOVP1426_33</name>
    <name evidence="5" type="ORF">UFOVP1522_54</name>
    <name evidence="1" type="ORF">UFOVP989_33</name>
</gene>
<reference evidence="4" key="1">
    <citation type="submission" date="2020-05" db="EMBL/GenBank/DDBJ databases">
        <authorList>
            <person name="Chiriac C."/>
            <person name="Salcher M."/>
            <person name="Ghai R."/>
            <person name="Kavagutti S V."/>
        </authorList>
    </citation>
    <scope>NUCLEOTIDE SEQUENCE</scope>
</reference>
<evidence type="ECO:0000313" key="3">
    <source>
        <dbReference type="EMBL" id="CAB4198734.1"/>
    </source>
</evidence>
<protein>
    <submittedName>
        <fullName evidence="4">Uncharacterized protein</fullName>
    </submittedName>
</protein>
<dbReference type="EMBL" id="LR796938">
    <property type="protein sequence ID" value="CAB4176418.1"/>
    <property type="molecule type" value="Genomic_DNA"/>
</dbReference>
<accession>A0A6J5SAP3</accession>
<dbReference type="EMBL" id="LR798372">
    <property type="protein sequence ID" value="CAB5227559.1"/>
    <property type="molecule type" value="Genomic_DNA"/>
</dbReference>
<organism evidence="4">
    <name type="scientific">uncultured Caudovirales phage</name>
    <dbReference type="NCBI Taxonomy" id="2100421"/>
    <lineage>
        <taxon>Viruses</taxon>
        <taxon>Duplodnaviria</taxon>
        <taxon>Heunggongvirae</taxon>
        <taxon>Uroviricota</taxon>
        <taxon>Caudoviricetes</taxon>
        <taxon>Peduoviridae</taxon>
        <taxon>Maltschvirus</taxon>
        <taxon>Maltschvirus maltsch</taxon>
    </lineage>
</organism>
<dbReference type="EMBL" id="LR797011">
    <property type="protein sequence ID" value="CAB4181374.1"/>
    <property type="molecule type" value="Genomic_DNA"/>
</dbReference>
<dbReference type="EMBL" id="LR797370">
    <property type="protein sequence ID" value="CAB4210699.1"/>
    <property type="molecule type" value="Genomic_DNA"/>
</dbReference>